<dbReference type="EMBL" id="LAZR01021354">
    <property type="protein sequence ID" value="KKL85621.1"/>
    <property type="molecule type" value="Genomic_DNA"/>
</dbReference>
<dbReference type="AlphaFoldDB" id="A0A0F9G588"/>
<proteinExistence type="predicted"/>
<feature type="non-terminal residue" evidence="1">
    <location>
        <position position="1"/>
    </location>
</feature>
<comment type="caution">
    <text evidence="1">The sequence shown here is derived from an EMBL/GenBank/DDBJ whole genome shotgun (WGS) entry which is preliminary data.</text>
</comment>
<sequence>EDLNGNRIFDTDSEDGVHIYTSANDYIQEITVGDGNWHYVSINILDIINANKSVFQYATAIRLTVKSSGDASGKVIINKVWFSGAAIKNNDTDYLSISDVSVYEDSDVNSNAFSKEYPGLYEELHGDSRYRSRNEYVEKVMKVSLYNTMLSGTEATLSRRFGVPVNLTSYKKFRMFLFLPSSQNVPTNLDFTLSILSNLGERLNFTIPGSSIQPGWNDIAVKFNSSYPVELNGNYIGDMQKAGSLSVLKRVSEIRFGFLANGPVDPAVPGPSPFEIWLDEWHVSESEGLFDKAMFAEATVGYSGELLSIGSFPMVEDPALLVGYERLEGTFYGDLDFKSDKYYTDVGSHFFNYFDVQVSLSRENITPLRNIEELPNNLTPGGSIDNISHELELDFRMDYVPVFHHSFYRTVSVNKDIELTDVDYRYKKVDGYNESLGLGEHFDFPFGLSHSYSYTRNWLYENTQVADSDSSWDLSSQKSSSLNQVHDIFFSYSWLSNMVSANVKRDETFTGSYTPRYETWFSSYTYKFGTMYSPPGMTLEDAILSIRADSLGLDVSLPLENVLGFNLTLNTDFTQSNFQASNDQRDTLAHNYISMSFPFYPAGITEIEIEPGVEREITGDYKKVSETIGEADVLLNTYKYLFMPPFYYINPIRGLGRIKDYDAVDIYKNSSNIYGNTTNTLTTGYFVNTYLGYDNWYIPSSAGVSVSGETKRSGENYTQKRGGGAYFDKLFPFDVESDFYDKSVTLFFNYQHERDYSTKVLTNTFTLETGLNILK</sequence>
<organism evidence="1">
    <name type="scientific">marine sediment metagenome</name>
    <dbReference type="NCBI Taxonomy" id="412755"/>
    <lineage>
        <taxon>unclassified sequences</taxon>
        <taxon>metagenomes</taxon>
        <taxon>ecological metagenomes</taxon>
    </lineage>
</organism>
<feature type="non-terminal residue" evidence="1">
    <location>
        <position position="775"/>
    </location>
</feature>
<evidence type="ECO:0000313" key="1">
    <source>
        <dbReference type="EMBL" id="KKL85621.1"/>
    </source>
</evidence>
<gene>
    <name evidence="1" type="ORF">LCGC14_1952900</name>
</gene>
<reference evidence="1" key="1">
    <citation type="journal article" date="2015" name="Nature">
        <title>Complex archaea that bridge the gap between prokaryotes and eukaryotes.</title>
        <authorList>
            <person name="Spang A."/>
            <person name="Saw J.H."/>
            <person name="Jorgensen S.L."/>
            <person name="Zaremba-Niedzwiedzka K."/>
            <person name="Martijn J."/>
            <person name="Lind A.E."/>
            <person name="van Eijk R."/>
            <person name="Schleper C."/>
            <person name="Guy L."/>
            <person name="Ettema T.J."/>
        </authorList>
    </citation>
    <scope>NUCLEOTIDE SEQUENCE</scope>
</reference>
<protein>
    <submittedName>
        <fullName evidence="1">Uncharacterized protein</fullName>
    </submittedName>
</protein>
<accession>A0A0F9G588</accession>
<name>A0A0F9G588_9ZZZZ</name>